<evidence type="ECO:0000313" key="3">
    <source>
        <dbReference type="Proteomes" id="UP000638648"/>
    </source>
</evidence>
<reference evidence="2" key="1">
    <citation type="submission" date="2020-10" db="EMBL/GenBank/DDBJ databases">
        <title>Sequencing the genomes of 1000 actinobacteria strains.</title>
        <authorList>
            <person name="Klenk H.-P."/>
        </authorList>
    </citation>
    <scope>NUCLEOTIDE SEQUENCE</scope>
    <source>
        <strain evidence="2">DSM 45354</strain>
    </source>
</reference>
<keyword evidence="1" id="KW-1133">Transmembrane helix</keyword>
<dbReference type="RefSeq" id="WP_192752169.1">
    <property type="nucleotide sequence ID" value="NZ_BAABJL010000134.1"/>
</dbReference>
<evidence type="ECO:0000313" key="2">
    <source>
        <dbReference type="EMBL" id="MBE1608387.1"/>
    </source>
</evidence>
<dbReference type="InterPro" id="IPR010390">
    <property type="entry name" value="ABC-2_transporter-like"/>
</dbReference>
<feature type="transmembrane region" description="Helical" evidence="1">
    <location>
        <begin position="169"/>
        <end position="196"/>
    </location>
</feature>
<keyword evidence="1" id="KW-0812">Transmembrane</keyword>
<sequence length="284" mass="31620">MTTRTRTYAEARRPLDRTWWNRQERHVRLWRRFVSQAIVRETHYRAHFLTTLVVGLVQLGLALVPILLLYGYTDDVRGWTQPDVITLVGLYQVVTGVLATFVAPNLTRMTTYITEGELDAVLVRPVSSQFYLTLRWVNVAELGNVASGVLLLVFGLIRSGANPNPLEILQAVVLATCGTVLLATVWCAMSFTAFWLQSVNPVAFLYTNLLESGRYPLVFFPTAVRAFLTFAFPVAFASTFPARALRGDLGWLPVVGGLGLAVVAVLLVRAQWRRGLRSYASASS</sequence>
<dbReference type="Proteomes" id="UP000638648">
    <property type="component" value="Unassembled WGS sequence"/>
</dbReference>
<name>A0A927R9Z0_9ACTN</name>
<dbReference type="AlphaFoldDB" id="A0A927R9Z0"/>
<dbReference type="PANTHER" id="PTHR36833">
    <property type="entry name" value="SLR0610 PROTEIN-RELATED"/>
    <property type="match status" value="1"/>
</dbReference>
<keyword evidence="3" id="KW-1185">Reference proteome</keyword>
<keyword evidence="1" id="KW-0472">Membrane</keyword>
<protein>
    <submittedName>
        <fullName evidence="2">ABC-2 type transport system permease protein</fullName>
    </submittedName>
</protein>
<dbReference type="Pfam" id="PF06182">
    <property type="entry name" value="ABC2_membrane_6"/>
    <property type="match status" value="1"/>
</dbReference>
<gene>
    <name evidence="2" type="ORF">HEB94_005235</name>
</gene>
<dbReference type="PANTHER" id="PTHR36833:SF2">
    <property type="entry name" value="SLR0610 PROTEIN"/>
    <property type="match status" value="1"/>
</dbReference>
<feature type="transmembrane region" description="Helical" evidence="1">
    <location>
        <begin position="249"/>
        <end position="268"/>
    </location>
</feature>
<feature type="transmembrane region" description="Helical" evidence="1">
    <location>
        <begin position="84"/>
        <end position="103"/>
    </location>
</feature>
<feature type="transmembrane region" description="Helical" evidence="1">
    <location>
        <begin position="217"/>
        <end position="237"/>
    </location>
</feature>
<dbReference type="EMBL" id="JADBEM010000001">
    <property type="protein sequence ID" value="MBE1608387.1"/>
    <property type="molecule type" value="Genomic_DNA"/>
</dbReference>
<proteinExistence type="predicted"/>
<organism evidence="2 3">
    <name type="scientific">Actinopolymorpha pittospori</name>
    <dbReference type="NCBI Taxonomy" id="648752"/>
    <lineage>
        <taxon>Bacteria</taxon>
        <taxon>Bacillati</taxon>
        <taxon>Actinomycetota</taxon>
        <taxon>Actinomycetes</taxon>
        <taxon>Propionibacteriales</taxon>
        <taxon>Actinopolymorphaceae</taxon>
        <taxon>Actinopolymorpha</taxon>
    </lineage>
</organism>
<feature type="transmembrane region" description="Helical" evidence="1">
    <location>
        <begin position="48"/>
        <end position="72"/>
    </location>
</feature>
<feature type="transmembrane region" description="Helical" evidence="1">
    <location>
        <begin position="136"/>
        <end position="157"/>
    </location>
</feature>
<accession>A0A927R9Z0</accession>
<comment type="caution">
    <text evidence="2">The sequence shown here is derived from an EMBL/GenBank/DDBJ whole genome shotgun (WGS) entry which is preliminary data.</text>
</comment>
<evidence type="ECO:0000256" key="1">
    <source>
        <dbReference type="SAM" id="Phobius"/>
    </source>
</evidence>